<gene>
    <name evidence="1" type="ORF">METBIDRAFT_147240</name>
</gene>
<dbReference type="EMBL" id="LXTC01000002">
    <property type="protein sequence ID" value="OBA22142.1"/>
    <property type="molecule type" value="Genomic_DNA"/>
</dbReference>
<evidence type="ECO:0000313" key="1">
    <source>
        <dbReference type="EMBL" id="OBA22142.1"/>
    </source>
</evidence>
<evidence type="ECO:0000313" key="2">
    <source>
        <dbReference type="Proteomes" id="UP000092555"/>
    </source>
</evidence>
<dbReference type="RefSeq" id="XP_018712638.1">
    <property type="nucleotide sequence ID" value="XM_018854533.1"/>
</dbReference>
<name>A0A1A0HE15_9ASCO</name>
<dbReference type="AlphaFoldDB" id="A0A1A0HE15"/>
<dbReference type="GeneID" id="30027509"/>
<protein>
    <submittedName>
        <fullName evidence="1">Uncharacterized protein</fullName>
    </submittedName>
</protein>
<comment type="caution">
    <text evidence="1">The sequence shown here is derived from an EMBL/GenBank/DDBJ whole genome shotgun (WGS) entry which is preliminary data.</text>
</comment>
<sequence>MGASVHTTPLWGQHGILPQQLSWHGPTDKNRTSHAWLRHVRAAPRCRICRRTPANVGRQELISGPHDDVTAAGFANPRPEDKQANVIPNPCLHPQGHVWPCSFWHGTGCRWSRLVRTEGAFSGELPRRPPQMHWQGRRAFCHRCSVWGFQEYSSGAKSQAPHQGGLSGLSN</sequence>
<keyword evidence="2" id="KW-1185">Reference proteome</keyword>
<dbReference type="Proteomes" id="UP000092555">
    <property type="component" value="Unassembled WGS sequence"/>
</dbReference>
<proteinExistence type="predicted"/>
<organism evidence="1 2">
    <name type="scientific">Metschnikowia bicuspidata var. bicuspidata NRRL YB-4993</name>
    <dbReference type="NCBI Taxonomy" id="869754"/>
    <lineage>
        <taxon>Eukaryota</taxon>
        <taxon>Fungi</taxon>
        <taxon>Dikarya</taxon>
        <taxon>Ascomycota</taxon>
        <taxon>Saccharomycotina</taxon>
        <taxon>Pichiomycetes</taxon>
        <taxon>Metschnikowiaceae</taxon>
        <taxon>Metschnikowia</taxon>
    </lineage>
</organism>
<accession>A0A1A0HE15</accession>
<reference evidence="1 2" key="1">
    <citation type="submission" date="2016-05" db="EMBL/GenBank/DDBJ databases">
        <title>Comparative genomics of biotechnologically important yeasts.</title>
        <authorList>
            <consortium name="DOE Joint Genome Institute"/>
            <person name="Riley R."/>
            <person name="Haridas S."/>
            <person name="Wolfe K.H."/>
            <person name="Lopes M.R."/>
            <person name="Hittinger C.T."/>
            <person name="Goker M."/>
            <person name="Salamov A."/>
            <person name="Wisecaver J."/>
            <person name="Long T.M."/>
            <person name="Aerts A.L."/>
            <person name="Barry K."/>
            <person name="Choi C."/>
            <person name="Clum A."/>
            <person name="Coughlan A.Y."/>
            <person name="Deshpande S."/>
            <person name="Douglass A.P."/>
            <person name="Hanson S.J."/>
            <person name="Klenk H.-P."/>
            <person name="LaButti K."/>
            <person name="Lapidus A."/>
            <person name="Lindquist E."/>
            <person name="Lipzen A."/>
            <person name="Meier-kolthoff J.P."/>
            <person name="Ohm R.A."/>
            <person name="Otillar R.P."/>
            <person name="Pangilinan J."/>
            <person name="Peng Y."/>
            <person name="Rokas A."/>
            <person name="Rosa C.A."/>
            <person name="Scheuner C."/>
            <person name="Sibirny A.A."/>
            <person name="Slot J.C."/>
            <person name="Stielow J.B."/>
            <person name="Sun H."/>
            <person name="Kurtzman C.P."/>
            <person name="Blackwell M."/>
            <person name="Grigoriev I.V."/>
            <person name="Jeffries T.W."/>
        </authorList>
    </citation>
    <scope>NUCLEOTIDE SEQUENCE [LARGE SCALE GENOMIC DNA]</scope>
    <source>
        <strain evidence="1 2">NRRL YB-4993</strain>
    </source>
</reference>